<evidence type="ECO:0000256" key="1">
    <source>
        <dbReference type="SAM" id="SignalP"/>
    </source>
</evidence>
<dbReference type="Proteomes" id="UP000533598">
    <property type="component" value="Unassembled WGS sequence"/>
</dbReference>
<keyword evidence="3" id="KW-1185">Reference proteome</keyword>
<dbReference type="EMBL" id="JACHMH010000001">
    <property type="protein sequence ID" value="MBB4677248.1"/>
    <property type="molecule type" value="Genomic_DNA"/>
</dbReference>
<proteinExistence type="predicted"/>
<reference evidence="2 3" key="1">
    <citation type="submission" date="2020-08" db="EMBL/GenBank/DDBJ databases">
        <title>Sequencing the genomes of 1000 actinobacteria strains.</title>
        <authorList>
            <person name="Klenk H.-P."/>
        </authorList>
    </citation>
    <scope>NUCLEOTIDE SEQUENCE [LARGE SCALE GENOMIC DNA]</scope>
    <source>
        <strain evidence="2 3">DSM 44230</strain>
    </source>
</reference>
<protein>
    <submittedName>
        <fullName evidence="2">Uncharacterized protein</fullName>
    </submittedName>
</protein>
<evidence type="ECO:0000313" key="3">
    <source>
        <dbReference type="Proteomes" id="UP000533598"/>
    </source>
</evidence>
<feature type="signal peptide" evidence="1">
    <location>
        <begin position="1"/>
        <end position="25"/>
    </location>
</feature>
<name>A0A7W7C9Z3_9PSEU</name>
<sequence length="112" mass="12268">MKHIAILFMISTLAMVAGLTGIAAAAPMTTNQVIVCEFAVWRGGTYKYADQQFIPNVASRIGYLYSGTIVWADQHAFPHRDSGDMVRELTGSGGGWVWAKHLVRTGRKCLPL</sequence>
<feature type="chain" id="PRO_5030540271" evidence="1">
    <location>
        <begin position="26"/>
        <end position="112"/>
    </location>
</feature>
<accession>A0A7W7C9Z3</accession>
<evidence type="ECO:0000313" key="2">
    <source>
        <dbReference type="EMBL" id="MBB4677248.1"/>
    </source>
</evidence>
<keyword evidence="1" id="KW-0732">Signal</keyword>
<dbReference type="AlphaFoldDB" id="A0A7W7C9Z3"/>
<gene>
    <name evidence="2" type="ORF">HNR67_003366</name>
</gene>
<organism evidence="2 3">
    <name type="scientific">Crossiella cryophila</name>
    <dbReference type="NCBI Taxonomy" id="43355"/>
    <lineage>
        <taxon>Bacteria</taxon>
        <taxon>Bacillati</taxon>
        <taxon>Actinomycetota</taxon>
        <taxon>Actinomycetes</taxon>
        <taxon>Pseudonocardiales</taxon>
        <taxon>Pseudonocardiaceae</taxon>
        <taxon>Crossiella</taxon>
    </lineage>
</organism>
<comment type="caution">
    <text evidence="2">The sequence shown here is derived from an EMBL/GenBank/DDBJ whole genome shotgun (WGS) entry which is preliminary data.</text>
</comment>